<accession>A0AAD9XBE2</accession>
<organism evidence="2 3">
    <name type="scientific">Dipteronia dyeriana</name>
    <dbReference type="NCBI Taxonomy" id="168575"/>
    <lineage>
        <taxon>Eukaryota</taxon>
        <taxon>Viridiplantae</taxon>
        <taxon>Streptophyta</taxon>
        <taxon>Embryophyta</taxon>
        <taxon>Tracheophyta</taxon>
        <taxon>Spermatophyta</taxon>
        <taxon>Magnoliopsida</taxon>
        <taxon>eudicotyledons</taxon>
        <taxon>Gunneridae</taxon>
        <taxon>Pentapetalae</taxon>
        <taxon>rosids</taxon>
        <taxon>malvids</taxon>
        <taxon>Sapindales</taxon>
        <taxon>Sapindaceae</taxon>
        <taxon>Hippocastanoideae</taxon>
        <taxon>Acereae</taxon>
        <taxon>Dipteronia</taxon>
    </lineage>
</organism>
<dbReference type="AlphaFoldDB" id="A0AAD9XBE2"/>
<gene>
    <name evidence="2" type="ORF">Ddye_009346</name>
</gene>
<name>A0AAD9XBE2_9ROSI</name>
<evidence type="ECO:0000313" key="2">
    <source>
        <dbReference type="EMBL" id="KAK2656294.1"/>
    </source>
</evidence>
<dbReference type="EMBL" id="JANJYI010000003">
    <property type="protein sequence ID" value="KAK2656294.1"/>
    <property type="molecule type" value="Genomic_DNA"/>
</dbReference>
<dbReference type="Proteomes" id="UP001280121">
    <property type="component" value="Unassembled WGS sequence"/>
</dbReference>
<protein>
    <submittedName>
        <fullName evidence="2">Uncharacterized protein</fullName>
    </submittedName>
</protein>
<proteinExistence type="predicted"/>
<evidence type="ECO:0000313" key="3">
    <source>
        <dbReference type="Proteomes" id="UP001280121"/>
    </source>
</evidence>
<reference evidence="2" key="1">
    <citation type="journal article" date="2023" name="Plant J.">
        <title>Genome sequences and population genomics provide insights into the demographic history, inbreeding, and mutation load of two 'living fossil' tree species of Dipteronia.</title>
        <authorList>
            <person name="Feng Y."/>
            <person name="Comes H.P."/>
            <person name="Chen J."/>
            <person name="Zhu S."/>
            <person name="Lu R."/>
            <person name="Zhang X."/>
            <person name="Li P."/>
            <person name="Qiu J."/>
            <person name="Olsen K.M."/>
            <person name="Qiu Y."/>
        </authorList>
    </citation>
    <scope>NUCLEOTIDE SEQUENCE</scope>
    <source>
        <strain evidence="2">KIB01</strain>
    </source>
</reference>
<keyword evidence="3" id="KW-1185">Reference proteome</keyword>
<sequence length="163" mass="18841">MSTQGLRSPPPVITSIQPQWPPAPTSTSTEIPIPSEAGRPHSKRLGMRGWQLMSPYTDPYQPKRLQTRPKAVEHVFDPRNLVDADQLTVYKAFMRNINGEQRDVDVLASVDPGWFMHMQSNFMNLEDTHMEAYLHILRKRQLGFPNMYKQRINVLDTQFYVSS</sequence>
<evidence type="ECO:0000256" key="1">
    <source>
        <dbReference type="SAM" id="MobiDB-lite"/>
    </source>
</evidence>
<comment type="caution">
    <text evidence="2">The sequence shown here is derived from an EMBL/GenBank/DDBJ whole genome shotgun (WGS) entry which is preliminary data.</text>
</comment>
<feature type="region of interest" description="Disordered" evidence="1">
    <location>
        <begin position="1"/>
        <end position="43"/>
    </location>
</feature>